<evidence type="ECO:0000256" key="5">
    <source>
        <dbReference type="ARBA" id="ARBA00022801"/>
    </source>
</evidence>
<feature type="region of interest" description="Disordered" evidence="7">
    <location>
        <begin position="2114"/>
        <end position="2198"/>
    </location>
</feature>
<evidence type="ECO:0000259" key="9">
    <source>
        <dbReference type="Pfam" id="PF03732"/>
    </source>
</evidence>
<keyword evidence="3" id="KW-0540">Nuclease</keyword>
<dbReference type="Pfam" id="PF00078">
    <property type="entry name" value="RVT_1"/>
    <property type="match status" value="1"/>
</dbReference>
<dbReference type="InterPro" id="IPR050951">
    <property type="entry name" value="Retrovirus_Pol_polyprotein"/>
</dbReference>
<evidence type="ECO:0000256" key="7">
    <source>
        <dbReference type="SAM" id="MobiDB-lite"/>
    </source>
</evidence>
<dbReference type="Gene3D" id="3.10.10.10">
    <property type="entry name" value="HIV Type 1 Reverse Transcriptase, subunit A, domain 1"/>
    <property type="match status" value="1"/>
</dbReference>
<dbReference type="Gene3D" id="3.30.70.270">
    <property type="match status" value="1"/>
</dbReference>
<dbReference type="InterPro" id="IPR043502">
    <property type="entry name" value="DNA/RNA_pol_sf"/>
</dbReference>
<feature type="compositionally biased region" description="Polar residues" evidence="7">
    <location>
        <begin position="1773"/>
        <end position="1786"/>
    </location>
</feature>
<dbReference type="InterPro" id="IPR000477">
    <property type="entry name" value="RT_dom"/>
</dbReference>
<reference evidence="11" key="1">
    <citation type="journal article" date="2019" name="Sci. Rep.">
        <title>Draft genome of Tanacetum cinerariifolium, the natural source of mosquito coil.</title>
        <authorList>
            <person name="Yamashiro T."/>
            <person name="Shiraishi A."/>
            <person name="Satake H."/>
            <person name="Nakayama K."/>
        </authorList>
    </citation>
    <scope>NUCLEOTIDE SEQUENCE</scope>
</reference>
<feature type="compositionally biased region" description="Pro residues" evidence="7">
    <location>
        <begin position="2163"/>
        <end position="2172"/>
    </location>
</feature>
<dbReference type="InterPro" id="IPR005162">
    <property type="entry name" value="Retrotrans_gag_dom"/>
</dbReference>
<comment type="caution">
    <text evidence="11">The sequence shown here is derived from an EMBL/GenBank/DDBJ whole genome shotgun (WGS) entry which is preliminary data.</text>
</comment>
<dbReference type="Pfam" id="PF03732">
    <property type="entry name" value="Retrotrans_gag"/>
    <property type="match status" value="1"/>
</dbReference>
<feature type="domain" description="Retrotransposon gag" evidence="9">
    <location>
        <begin position="130"/>
        <end position="222"/>
    </location>
</feature>
<sequence>MRTRSQSRNNFPQQEASPAIVEPFRIELLFLEDQFQEDPPEDPPEVPMADNQTMVELLQAPTKGYEDAIVIPKIAANNFELKHGLINLVQNKQFFRHDKEDPHAHIRYFNKITSTMRVPNVPSSSIKLMLFPFSLEGAARIWLEKEPPRSILTWDDHVTKFINKFFPPSKMTNLRNEITRFKQRFDESFYEAWDRFNDLLRACPHHEFFKLHQLDTFYNALNVNDQDSLNSAAGGNFLDKMPRECLKIIESKSKVRQSRAKAVIAKVSTSSSTLTISFDVAELKDMIRALLLDKKNQSSVPTPSPTPALVKTVEPNFVTCGGAHSYQNCLATNGNVYRDNIQEYGSQAATANYNQGNTSFRPHMVANQIRPLGFPPHQNNQNNFNRENNFNQNRGGNFNQGQLHRPQVNQPPAYEAPIPQTQRLGTLPSNTITNPKKDLKGITTRSGVAYQGPTIPTPSKVVKQRTEPIVAPVSTPMTNLKPSIPYPLRRDNEDAVIKLTNKLTKFSESFKDMSFEISFTDALILMPKFASTLKTLIENKEKLSEMARTPMNEHCSMVILNKLPRKLGDLSKFLIPCEFPGMDECLVLADLDVTASGNPTPYDDLIVSTTSPTLTLFGDSDFLLFEEADAFLGLEDDPNSLEFNPFYYDPEGDILLLEAILNSKPLPPFPNHEQYMPSFKKELKVCEAKIVKSSVDEPPEVELNDLPPHLEYAFLEGENKFPVIIFKELEDKEKSARIKVLKSHKRAIAWKLSDIQVINPKFCTHKILMEEDYKPAVQHQRRVNPKIDDVIKKEVEKLLDAGLIYPISDSPWVSPVHCVPKKDGFTVVENEENELIPTRLVTRWRVCIDYRKLNEATRKDHFHLPFMDQMLERLAGNEYYCLLDGFSGYFQIPIDPRYQEKTTFTCPYVTFVYRRIPFGLCNAPGTFQRCMLAIFYDMVEKTMEVFMDNFSVFGNSFENCLSRLDKMLQKCEDTNLCLNWEKSHFVVKEGIVLGHKISKNGIEVDKDKVDVIAKLPHPTTVKDCIKAFQVLKKKLTEAPILIAPNWDLPFELMCDASDFAIGAVLGQRHEKHFRPIYYASKMMTDAESNYTTTEKEMLAVVYAFKKFWSYLIMNKSIVHTDHFALKYLFAKKDAKARLLLWVLLLQEFDFKVLDMKGAENLAADHLSRLENPYENMLDPKEINETFPLETLSMVTFHGDSSASWFADFANYHAGNFIVKDCVMIIALKWIYKVKLDEYGDVLKNKARLVAKGYRQEEGIDLRNHLHRYQASPTKKHLEALKRVVWYLKGTINWGLWYQKETAMALTAYADADHAGCQYTRRSTSESAQFLGDKLVSWSSKKQKSIAIFTIEAEYIAMSGCYAQILWMRSQLTDYGFDFNKIPMYCDNGSVIALCCNNVKHSKSKHIDIRYHFIREQVEKGMVELYFVTMDYQLVDIFTKALPRQRFEFILSRLDTMVDVNVNAPAGQAPTMAPPVRTDNQILPRIKWVPIGKSNCYLDLDKSQSNPIYKIAMDILKHTNFFRAFTASSTIPSIYIQQFWDTIRFDKSAGCYRCQLDEQWFDLTKDTLRDALQITPVNNNQAFIFPPSSDALINFVNELGYPKLVRNLSNVVTNDMFQLWRALTTIINLCLTGKTSGFERQGLLEKKATLIVIPSIQFTKLIIYHLQRKHKLHPRPDSPLHLPNEEPVLGYLKFNDKGTKREVFGMPIPGSLIIADIQEASYYQEYLAKVAQHRRYLAGETRSDPDSPAPKPTKTATKPNPTAPKVHPRPSVSKPVSSTQPEPTSASAKPHGKKCKLNTEISDTPSKAIKSRHGFVSKKRKPISTLKSVDESVAEDVPVKERQVDAEEADMQRALEESLKSMHDVPRDSEEESQEVVTGVDAGGQGEGQARPDLDPSIAETSQPILSHVVHAGSDREHIDLDVADVSPQPPHEQMDEGFTAMAYPKVQENLKLTVEEQVLLEEPARSSGTLSSLQHLSKDLSFGDLFFSNKPSKSDNDKTTAKTKVESMVSVMIQQDMSSILPMTSSIIDLTSRPESPKVSKAVNEVVTDTVDWAMQAPLRNRFKDLPEADMKEILHQRMWETDSYKSHEDHMQLYEALEKLMNHDHSKELAKDLAEARKKKKKSRELPKTPLGSPPYQPPPPPPPASPSGASGSSKASRSSQVPPPPPPPPSTNQESQSKGSAAPSSSKTATSDWWKPLKEERPATPEHAWSILSSDVPVPMNNWASTLASNYAPPPEDSLLEQTSDIAMFMDWFYKRRGITMLKPQDLKGPAFEIVRVFHPDVIHLQCQMEECHKLLTDSVDDSILRHNVIKPLPLGGPPGQVTIQSDLFFNKDLEYLRYGSKGSRPALHTSEGDRSAVRTHMRILSVVRIEVFSMYGYDYMKKMVLRYADLNEHVIAERDFKYMYPSDFKDLYLLNLQGHLNHLPSKDKKILTTAINQWTRHLVIRQRVKDFQLGIESYQIQLNLTKPRWDSMSFEYKHDYTVIDSPRAQIDEALDYKVKEFKINRMNLCLNTRFWTRKHVDRSKAFMFAIQKRLKTRRIFHNLESFVGGRIRDGDYRLLKRIE</sequence>
<keyword evidence="6" id="KW-0695">RNA-directed DNA polymerase</keyword>
<feature type="compositionally biased region" description="Basic residues" evidence="7">
    <location>
        <begin position="1808"/>
        <end position="1821"/>
    </location>
</feature>
<dbReference type="CDD" id="cd09274">
    <property type="entry name" value="RNase_HI_RT_Ty3"/>
    <property type="match status" value="1"/>
</dbReference>
<name>A0A6L2K6P4_TANCI</name>
<feature type="compositionally biased region" description="Basic and acidic residues" evidence="7">
    <location>
        <begin position="1836"/>
        <end position="1867"/>
    </location>
</feature>
<dbReference type="PANTHER" id="PTHR37984:SF5">
    <property type="entry name" value="PROTEIN NYNRIN-LIKE"/>
    <property type="match status" value="1"/>
</dbReference>
<dbReference type="PANTHER" id="PTHR37984">
    <property type="entry name" value="PROTEIN CBG26694"/>
    <property type="match status" value="1"/>
</dbReference>
<feature type="domain" description="Reverse transcriptase" evidence="8">
    <location>
        <begin position="841"/>
        <end position="997"/>
    </location>
</feature>
<feature type="compositionally biased region" description="Low complexity" evidence="7">
    <location>
        <begin position="379"/>
        <end position="402"/>
    </location>
</feature>
<feature type="compositionally biased region" description="Low complexity" evidence="7">
    <location>
        <begin position="1751"/>
        <end position="1764"/>
    </location>
</feature>
<feature type="region of interest" description="Disordered" evidence="7">
    <location>
        <begin position="1737"/>
        <end position="1897"/>
    </location>
</feature>
<dbReference type="FunFam" id="3.10.20.370:FF:000001">
    <property type="entry name" value="Retrovirus-related Pol polyprotein from transposon 17.6-like protein"/>
    <property type="match status" value="1"/>
</dbReference>
<dbReference type="SUPFAM" id="SSF56672">
    <property type="entry name" value="DNA/RNA polymerases"/>
    <property type="match status" value="1"/>
</dbReference>
<keyword evidence="11" id="KW-0239">DNA-directed DNA polymerase</keyword>
<evidence type="ECO:0000259" key="8">
    <source>
        <dbReference type="Pfam" id="PF00078"/>
    </source>
</evidence>
<feature type="compositionally biased region" description="Pro residues" evidence="7">
    <location>
        <begin position="2133"/>
        <end position="2147"/>
    </location>
</feature>
<dbReference type="GO" id="GO:0016787">
    <property type="term" value="F:hydrolase activity"/>
    <property type="evidence" value="ECO:0007669"/>
    <property type="project" value="UniProtKB-KW"/>
</dbReference>
<dbReference type="CDD" id="cd01647">
    <property type="entry name" value="RT_LTR"/>
    <property type="match status" value="1"/>
</dbReference>
<dbReference type="GO" id="GO:0003887">
    <property type="term" value="F:DNA-directed DNA polymerase activity"/>
    <property type="evidence" value="ECO:0007669"/>
    <property type="project" value="UniProtKB-KW"/>
</dbReference>
<dbReference type="GO" id="GO:0004519">
    <property type="term" value="F:endonuclease activity"/>
    <property type="evidence" value="ECO:0007669"/>
    <property type="project" value="UniProtKB-KW"/>
</dbReference>
<dbReference type="InterPro" id="IPR041373">
    <property type="entry name" value="RT_RNaseH"/>
</dbReference>
<protein>
    <submittedName>
        <fullName evidence="11">DNA-directed DNA polymerase</fullName>
    </submittedName>
</protein>
<dbReference type="EMBL" id="BKCJ010001930">
    <property type="protein sequence ID" value="GEU45053.1"/>
    <property type="molecule type" value="Genomic_DNA"/>
</dbReference>
<proteinExistence type="predicted"/>
<keyword evidence="4" id="KW-0255">Endonuclease</keyword>
<dbReference type="InterPro" id="IPR043128">
    <property type="entry name" value="Rev_trsase/Diguanyl_cyclase"/>
</dbReference>
<evidence type="ECO:0000256" key="3">
    <source>
        <dbReference type="ARBA" id="ARBA00022722"/>
    </source>
</evidence>
<evidence type="ECO:0000256" key="4">
    <source>
        <dbReference type="ARBA" id="ARBA00022759"/>
    </source>
</evidence>
<evidence type="ECO:0000256" key="6">
    <source>
        <dbReference type="ARBA" id="ARBA00022918"/>
    </source>
</evidence>
<evidence type="ECO:0000259" key="10">
    <source>
        <dbReference type="Pfam" id="PF17917"/>
    </source>
</evidence>
<dbReference type="GO" id="GO:0003964">
    <property type="term" value="F:RNA-directed DNA polymerase activity"/>
    <property type="evidence" value="ECO:0007669"/>
    <property type="project" value="UniProtKB-KW"/>
</dbReference>
<gene>
    <name evidence="11" type="ORF">Tci_017031</name>
</gene>
<evidence type="ECO:0000256" key="1">
    <source>
        <dbReference type="ARBA" id="ARBA00022679"/>
    </source>
</evidence>
<feature type="domain" description="Reverse transcriptase RNase H-like" evidence="10">
    <location>
        <begin position="1047"/>
        <end position="1148"/>
    </location>
</feature>
<dbReference type="CDD" id="cd09272">
    <property type="entry name" value="RNase_HI_RT_Ty1"/>
    <property type="match status" value="1"/>
</dbReference>
<evidence type="ECO:0000313" key="11">
    <source>
        <dbReference type="EMBL" id="GEU45053.1"/>
    </source>
</evidence>
<accession>A0A6L2K6P4</accession>
<dbReference type="Gene3D" id="3.10.20.370">
    <property type="match status" value="1"/>
</dbReference>
<feature type="compositionally biased region" description="Low complexity" evidence="7">
    <location>
        <begin position="2177"/>
        <end position="2193"/>
    </location>
</feature>
<feature type="region of interest" description="Disordered" evidence="7">
    <location>
        <begin position="379"/>
        <end position="439"/>
    </location>
</feature>
<keyword evidence="5" id="KW-0378">Hydrolase</keyword>
<keyword evidence="2" id="KW-0548">Nucleotidyltransferase</keyword>
<feature type="compositionally biased region" description="Low complexity" evidence="7">
    <location>
        <begin position="2148"/>
        <end position="2161"/>
    </location>
</feature>
<organism evidence="11">
    <name type="scientific">Tanacetum cinerariifolium</name>
    <name type="common">Dalmatian daisy</name>
    <name type="synonym">Chrysanthemum cinerariifolium</name>
    <dbReference type="NCBI Taxonomy" id="118510"/>
    <lineage>
        <taxon>Eukaryota</taxon>
        <taxon>Viridiplantae</taxon>
        <taxon>Streptophyta</taxon>
        <taxon>Embryophyta</taxon>
        <taxon>Tracheophyta</taxon>
        <taxon>Spermatophyta</taxon>
        <taxon>Magnoliopsida</taxon>
        <taxon>eudicotyledons</taxon>
        <taxon>Gunneridae</taxon>
        <taxon>Pentapetalae</taxon>
        <taxon>asterids</taxon>
        <taxon>campanulids</taxon>
        <taxon>Asterales</taxon>
        <taxon>Asteraceae</taxon>
        <taxon>Asteroideae</taxon>
        <taxon>Anthemideae</taxon>
        <taxon>Anthemidinae</taxon>
        <taxon>Tanacetum</taxon>
    </lineage>
</organism>
<keyword evidence="1" id="KW-0808">Transferase</keyword>
<dbReference type="Pfam" id="PF17917">
    <property type="entry name" value="RT_RNaseH"/>
    <property type="match status" value="1"/>
</dbReference>
<feature type="compositionally biased region" description="Polar residues" evidence="7">
    <location>
        <begin position="419"/>
        <end position="434"/>
    </location>
</feature>
<evidence type="ECO:0000256" key="2">
    <source>
        <dbReference type="ARBA" id="ARBA00022695"/>
    </source>
</evidence>